<keyword evidence="3" id="KW-1185">Reference proteome</keyword>
<dbReference type="Proteomes" id="UP000327013">
    <property type="component" value="Chromosome 2"/>
</dbReference>
<dbReference type="EMBL" id="CM017322">
    <property type="protein sequence ID" value="KAE8009500.1"/>
    <property type="molecule type" value="Genomic_DNA"/>
</dbReference>
<reference evidence="2 3" key="1">
    <citation type="submission" date="2019-06" db="EMBL/GenBank/DDBJ databases">
        <title>A chromosomal-level reference genome of Carpinus fangiana (Coryloideae, Betulaceae).</title>
        <authorList>
            <person name="Yang X."/>
            <person name="Wang Z."/>
            <person name="Zhang L."/>
            <person name="Hao G."/>
            <person name="Liu J."/>
            <person name="Yang Y."/>
        </authorList>
    </citation>
    <scope>NUCLEOTIDE SEQUENCE [LARGE SCALE GENOMIC DNA]</scope>
    <source>
        <strain evidence="2">Cfa_2016G</strain>
        <tissue evidence="2">Leaf</tissue>
    </source>
</reference>
<evidence type="ECO:0000313" key="2">
    <source>
        <dbReference type="EMBL" id="KAE8009500.1"/>
    </source>
</evidence>
<protein>
    <submittedName>
        <fullName evidence="2">Uncharacterized protein</fullName>
    </submittedName>
</protein>
<organism evidence="2 3">
    <name type="scientific">Carpinus fangiana</name>
    <dbReference type="NCBI Taxonomy" id="176857"/>
    <lineage>
        <taxon>Eukaryota</taxon>
        <taxon>Viridiplantae</taxon>
        <taxon>Streptophyta</taxon>
        <taxon>Embryophyta</taxon>
        <taxon>Tracheophyta</taxon>
        <taxon>Spermatophyta</taxon>
        <taxon>Magnoliopsida</taxon>
        <taxon>eudicotyledons</taxon>
        <taxon>Gunneridae</taxon>
        <taxon>Pentapetalae</taxon>
        <taxon>rosids</taxon>
        <taxon>fabids</taxon>
        <taxon>Fagales</taxon>
        <taxon>Betulaceae</taxon>
        <taxon>Carpinus</taxon>
    </lineage>
</organism>
<name>A0A5N6QT58_9ROSI</name>
<accession>A0A5N6QT58</accession>
<evidence type="ECO:0000256" key="1">
    <source>
        <dbReference type="SAM" id="MobiDB-lite"/>
    </source>
</evidence>
<feature type="compositionally biased region" description="Basic and acidic residues" evidence="1">
    <location>
        <begin position="72"/>
        <end position="81"/>
    </location>
</feature>
<evidence type="ECO:0000313" key="3">
    <source>
        <dbReference type="Proteomes" id="UP000327013"/>
    </source>
</evidence>
<dbReference type="AlphaFoldDB" id="A0A5N6QT58"/>
<gene>
    <name evidence="2" type="ORF">FH972_005933</name>
</gene>
<proteinExistence type="predicted"/>
<sequence>MAMLSSGLEKVLFSKNRLVKLVRLLIENGIGPEKLLVERSRRTKRVNWVKLGGNPPESALFWSMRAHAQEREQLGGRRGEEEGGGIFEGEGKKRKPWYPHGVVWSSR</sequence>
<feature type="region of interest" description="Disordered" evidence="1">
    <location>
        <begin position="72"/>
        <end position="107"/>
    </location>
</feature>